<dbReference type="Pfam" id="PF04247">
    <property type="entry name" value="SirB"/>
    <property type="match status" value="1"/>
</dbReference>
<gene>
    <name evidence="2" type="ORF">H3H39_10350</name>
</gene>
<keyword evidence="1" id="KW-0472">Membrane</keyword>
<dbReference type="EMBL" id="JACEZU010000004">
    <property type="protein sequence ID" value="MBA5687445.1"/>
    <property type="molecule type" value="Genomic_DNA"/>
</dbReference>
<dbReference type="RefSeq" id="WP_182153285.1">
    <property type="nucleotide sequence ID" value="NZ_JACEZU010000004.1"/>
</dbReference>
<evidence type="ECO:0000256" key="1">
    <source>
        <dbReference type="SAM" id="Phobius"/>
    </source>
</evidence>
<organism evidence="2 3">
    <name type="scientific">Rugamonas apoptosis</name>
    <dbReference type="NCBI Taxonomy" id="2758570"/>
    <lineage>
        <taxon>Bacteria</taxon>
        <taxon>Pseudomonadati</taxon>
        <taxon>Pseudomonadota</taxon>
        <taxon>Betaproteobacteria</taxon>
        <taxon>Burkholderiales</taxon>
        <taxon>Oxalobacteraceae</taxon>
        <taxon>Telluria group</taxon>
        <taxon>Rugamonas</taxon>
    </lineage>
</organism>
<accession>A0A7W2F970</accession>
<dbReference type="PIRSF" id="PIRSF005610">
    <property type="entry name" value="SirB"/>
    <property type="match status" value="1"/>
</dbReference>
<protein>
    <submittedName>
        <fullName evidence="2">SirB2 family protein</fullName>
    </submittedName>
</protein>
<keyword evidence="1" id="KW-0812">Transmembrane</keyword>
<feature type="transmembrane region" description="Helical" evidence="1">
    <location>
        <begin position="102"/>
        <end position="123"/>
    </location>
</feature>
<dbReference type="InterPro" id="IPR007360">
    <property type="entry name" value="SirB"/>
</dbReference>
<dbReference type="Proteomes" id="UP000573499">
    <property type="component" value="Unassembled WGS sequence"/>
</dbReference>
<dbReference type="AlphaFoldDB" id="A0A7W2F970"/>
<evidence type="ECO:0000313" key="3">
    <source>
        <dbReference type="Proteomes" id="UP000573499"/>
    </source>
</evidence>
<dbReference type="PANTHER" id="PTHR39594">
    <property type="entry name" value="PROTEIN YCHQ"/>
    <property type="match status" value="1"/>
</dbReference>
<name>A0A7W2F970_9BURK</name>
<comment type="caution">
    <text evidence="2">The sequence shown here is derived from an EMBL/GenBank/DDBJ whole genome shotgun (WGS) entry which is preliminary data.</text>
</comment>
<keyword evidence="1" id="KW-1133">Transmembrane helix</keyword>
<reference evidence="2 3" key="1">
    <citation type="submission" date="2020-07" db="EMBL/GenBank/DDBJ databases">
        <title>Novel species isolated from subtropical streams in China.</title>
        <authorList>
            <person name="Lu H."/>
        </authorList>
    </citation>
    <scope>NUCLEOTIDE SEQUENCE [LARGE SCALE GENOMIC DNA]</scope>
    <source>
        <strain evidence="2 3">LX47W</strain>
    </source>
</reference>
<dbReference type="PANTHER" id="PTHR39594:SF1">
    <property type="entry name" value="PROTEIN YCHQ"/>
    <property type="match status" value="1"/>
</dbReference>
<feature type="transmembrane region" description="Helical" evidence="1">
    <location>
        <begin position="6"/>
        <end position="27"/>
    </location>
</feature>
<proteinExistence type="predicted"/>
<evidence type="ECO:0000313" key="2">
    <source>
        <dbReference type="EMBL" id="MBA5687445.1"/>
    </source>
</evidence>
<keyword evidence="3" id="KW-1185">Reference proteome</keyword>
<feature type="transmembrane region" description="Helical" evidence="1">
    <location>
        <begin position="47"/>
        <end position="65"/>
    </location>
</feature>
<dbReference type="GO" id="GO:0005886">
    <property type="term" value="C:plasma membrane"/>
    <property type="evidence" value="ECO:0007669"/>
    <property type="project" value="TreeGrafter"/>
</dbReference>
<sequence>MDYYAIKHFHMGCAAMSGSLFLLRGYWMLSNPARLQQRWVRTAPHMIDTALLASALTMVVLSAQYPFVQGWLTAKVLALLLYIVLGTIALKRGKTRAVRATAFAGAVTAFLYIGGVAFTKQVWPF</sequence>
<feature type="transmembrane region" description="Helical" evidence="1">
    <location>
        <begin position="71"/>
        <end position="90"/>
    </location>
</feature>